<evidence type="ECO:0000313" key="10">
    <source>
        <dbReference type="EMBL" id="KYC53626.1"/>
    </source>
</evidence>
<dbReference type="InterPro" id="IPR027417">
    <property type="entry name" value="P-loop_NTPase"/>
</dbReference>
<comment type="function">
    <text evidence="7">Part of the RFC clamp loader complex which loads the PCNA sliding clamp onto DNA.</text>
</comment>
<dbReference type="NCBIfam" id="NF003229">
    <property type="entry name" value="PRK04195.1-5"/>
    <property type="match status" value="1"/>
</dbReference>
<feature type="compositionally biased region" description="Basic and acidic residues" evidence="8">
    <location>
        <begin position="429"/>
        <end position="448"/>
    </location>
</feature>
<proteinExistence type="inferred from homology"/>
<dbReference type="CDD" id="cd18140">
    <property type="entry name" value="HLD_clamp_RFC"/>
    <property type="match status" value="1"/>
</dbReference>
<protein>
    <recommendedName>
        <fullName evidence="2 7">Replication factor C large subunit</fullName>
        <shortName evidence="7">RFC large subunit</shortName>
    </recommendedName>
    <alternativeName>
        <fullName evidence="6 7">Clamp loader large subunit</fullName>
    </alternativeName>
</protein>
<dbReference type="HAMAP" id="MF_01508">
    <property type="entry name" value="RfcL"/>
    <property type="match status" value="1"/>
</dbReference>
<comment type="subunit">
    <text evidence="7">Heteromultimer composed of small subunits (RfcS) and large subunits (RfcL).</text>
</comment>
<evidence type="ECO:0000256" key="1">
    <source>
        <dbReference type="ARBA" id="ARBA00006878"/>
    </source>
</evidence>
<dbReference type="SUPFAM" id="SSF52540">
    <property type="entry name" value="P-loop containing nucleoside triphosphate hydrolases"/>
    <property type="match status" value="1"/>
</dbReference>
<gene>
    <name evidence="7 10" type="primary">rfcL</name>
    <name evidence="10" type="ORF">AMQ22_00156</name>
</gene>
<evidence type="ECO:0000256" key="8">
    <source>
        <dbReference type="SAM" id="MobiDB-lite"/>
    </source>
</evidence>
<evidence type="ECO:0000256" key="4">
    <source>
        <dbReference type="ARBA" id="ARBA00022741"/>
    </source>
</evidence>
<dbReference type="InterPro" id="IPR003593">
    <property type="entry name" value="AAA+_ATPase"/>
</dbReference>
<dbReference type="GO" id="GO:0003689">
    <property type="term" value="F:DNA clamp loader activity"/>
    <property type="evidence" value="ECO:0007669"/>
    <property type="project" value="UniProtKB-UniRule"/>
</dbReference>
<evidence type="ECO:0000256" key="3">
    <source>
        <dbReference type="ARBA" id="ARBA00022705"/>
    </source>
</evidence>
<dbReference type="GO" id="GO:0006260">
    <property type="term" value="P:DNA replication"/>
    <property type="evidence" value="ECO:0007669"/>
    <property type="project" value="UniProtKB-UniRule"/>
</dbReference>
<feature type="binding site" evidence="7">
    <location>
        <begin position="42"/>
        <end position="49"/>
    </location>
    <ligand>
        <name>ATP</name>
        <dbReference type="ChEBI" id="CHEBI:30616"/>
    </ligand>
</feature>
<comment type="similarity">
    <text evidence="1 7">Belongs to the activator 1 small subunits family. RfcL subfamily.</text>
</comment>
<dbReference type="Pfam" id="PF00004">
    <property type="entry name" value="AAA"/>
    <property type="match status" value="1"/>
</dbReference>
<dbReference type="GO" id="GO:0016887">
    <property type="term" value="F:ATP hydrolysis activity"/>
    <property type="evidence" value="ECO:0007669"/>
    <property type="project" value="InterPro"/>
</dbReference>
<comment type="caution">
    <text evidence="10">The sequence shown here is derived from an EMBL/GenBank/DDBJ whole genome shotgun (WGS) entry which is preliminary data.</text>
</comment>
<dbReference type="InterPro" id="IPR003959">
    <property type="entry name" value="ATPase_AAA_core"/>
</dbReference>
<keyword evidence="5 7" id="KW-0067">ATP-binding</keyword>
<dbReference type="InterPro" id="IPR047854">
    <property type="entry name" value="RFC_lid"/>
</dbReference>
<sequence length="457" mass="52223">MLVEKYFPKNFSEIKGQQALVKDILAWINTWGTEKKALLIYGPPGSGKTTTVKVLSKELGYDLIELNASDKRDQTVLNRIVGNASTSKTLFGYKKIILLDEADNIHGKEDFGGSKALLEIIKNTQNPIILTANSYWEVSQSIRDNCKLVQFKRLQSRTVFARLKEIVVAEGIHVEDETLMRIAEQSTGDMRAAINDLDSLGNKLVKGDEKLVGSRDTEASIFEALSKLYMSNSIDVRKDFFDVDKKPDELLLWIDENTPKAYKGKDLLEAMRLLSTSDIYLKRAFNTRNYSMWKYASDLMTGGVSVAGVTDSRYIPFSPPKYFQVLGSSKKARETKKIILDKIGKKCHCSRKVARTYLPMISALFLNPKKGALISNFFEFDMEEIKFIDDKNYRKIELAREELLKQPEKKEKIELVPIENQKKVEFKKEATGKELSKETEKQKEDKQKNQQKTLFDF</sequence>
<dbReference type="Gene3D" id="3.40.50.300">
    <property type="entry name" value="P-loop containing nucleotide triphosphate hydrolases"/>
    <property type="match status" value="1"/>
</dbReference>
<dbReference type="Pfam" id="PF21960">
    <property type="entry name" value="RCF1-5-like_lid"/>
    <property type="match status" value="1"/>
</dbReference>
<feature type="region of interest" description="Disordered" evidence="8">
    <location>
        <begin position="429"/>
        <end position="457"/>
    </location>
</feature>
<evidence type="ECO:0000256" key="7">
    <source>
        <dbReference type="HAMAP-Rule" id="MF_01508"/>
    </source>
</evidence>
<dbReference type="GO" id="GO:0005524">
    <property type="term" value="F:ATP binding"/>
    <property type="evidence" value="ECO:0007669"/>
    <property type="project" value="UniProtKB-UniRule"/>
</dbReference>
<evidence type="ECO:0000256" key="2">
    <source>
        <dbReference type="ARBA" id="ARBA00014793"/>
    </source>
</evidence>
<dbReference type="STRING" id="1705564.APG08_01014"/>
<evidence type="ECO:0000256" key="6">
    <source>
        <dbReference type="ARBA" id="ARBA00032141"/>
    </source>
</evidence>
<reference evidence="10 11" key="1">
    <citation type="journal article" date="2016" name="ISME J.">
        <title>Chasing the elusive Euryarchaeota class WSA2: genomes reveal a uniquely fastidious methyl-reducing methanogen.</title>
        <authorList>
            <person name="Nobu M.K."/>
            <person name="Narihiro T."/>
            <person name="Kuroda K."/>
            <person name="Mei R."/>
            <person name="Liu W.T."/>
        </authorList>
    </citation>
    <scope>NUCLEOTIDE SEQUENCE [LARGE SCALE GENOMIC DNA]</scope>
    <source>
        <strain evidence="10">U1lsi0528_Bin055</strain>
    </source>
</reference>
<dbReference type="EMBL" id="LNGC01000003">
    <property type="protein sequence ID" value="KYC53626.1"/>
    <property type="molecule type" value="Genomic_DNA"/>
</dbReference>
<dbReference type="InterPro" id="IPR023935">
    <property type="entry name" value="Rep_factor-C_lsu"/>
</dbReference>
<dbReference type="Gene3D" id="1.10.8.60">
    <property type="match status" value="1"/>
</dbReference>
<dbReference type="CDD" id="cd00009">
    <property type="entry name" value="AAA"/>
    <property type="match status" value="1"/>
</dbReference>
<evidence type="ECO:0000259" key="9">
    <source>
        <dbReference type="SMART" id="SM00382"/>
    </source>
</evidence>
<dbReference type="AlphaFoldDB" id="A0A150J8T9"/>
<organism evidence="10 11">
    <name type="scientific">Candidatus Methanofastidiosum methylothiophilum</name>
    <dbReference type="NCBI Taxonomy" id="1705564"/>
    <lineage>
        <taxon>Archaea</taxon>
        <taxon>Methanobacteriati</taxon>
        <taxon>Methanobacteriota</taxon>
        <taxon>Stenosarchaea group</taxon>
        <taxon>Candidatus Methanofastidiosia</taxon>
        <taxon>Candidatus Methanofastidiosales</taxon>
        <taxon>Candidatus Methanofastidiosaceae</taxon>
        <taxon>Candidatus Methanofastidiosum</taxon>
    </lineage>
</organism>
<dbReference type="PANTHER" id="PTHR23389">
    <property type="entry name" value="CHROMOSOME TRANSMISSION FIDELITY FACTOR 18"/>
    <property type="match status" value="1"/>
</dbReference>
<evidence type="ECO:0000313" key="11">
    <source>
        <dbReference type="Proteomes" id="UP000075398"/>
    </source>
</evidence>
<evidence type="ECO:0000256" key="5">
    <source>
        <dbReference type="ARBA" id="ARBA00022840"/>
    </source>
</evidence>
<dbReference type="SMART" id="SM00382">
    <property type="entry name" value="AAA"/>
    <property type="match status" value="1"/>
</dbReference>
<name>A0A150J8T9_9EURY</name>
<keyword evidence="4 7" id="KW-0547">Nucleotide-binding</keyword>
<feature type="domain" description="AAA+ ATPase" evidence="9">
    <location>
        <begin position="34"/>
        <end position="173"/>
    </location>
</feature>
<dbReference type="Proteomes" id="UP000075398">
    <property type="component" value="Unassembled WGS sequence"/>
</dbReference>
<keyword evidence="3 7" id="KW-0235">DNA replication</keyword>
<accession>A0A150J8T9</accession>
<dbReference type="PANTHER" id="PTHR23389:SF6">
    <property type="entry name" value="REPLICATION FACTOR C SUBUNIT 1"/>
    <property type="match status" value="1"/>
</dbReference>